<feature type="signal peptide" evidence="1">
    <location>
        <begin position="1"/>
        <end position="18"/>
    </location>
</feature>
<dbReference type="EMBL" id="JACIJM010000002">
    <property type="protein sequence ID" value="MBB5721017.1"/>
    <property type="molecule type" value="Genomic_DNA"/>
</dbReference>
<dbReference type="Proteomes" id="UP000535415">
    <property type="component" value="Unassembled WGS sequence"/>
</dbReference>
<feature type="chain" id="PRO_5031362116" description="YARHG domain-containing protein" evidence="1">
    <location>
        <begin position="19"/>
        <end position="182"/>
    </location>
</feature>
<comment type="caution">
    <text evidence="3">The sequence shown here is derived from an EMBL/GenBank/DDBJ whole genome shotgun (WGS) entry which is preliminary data.</text>
</comment>
<evidence type="ECO:0000259" key="2">
    <source>
        <dbReference type="SMART" id="SM01324"/>
    </source>
</evidence>
<dbReference type="Pfam" id="PF13308">
    <property type="entry name" value="YARHG"/>
    <property type="match status" value="1"/>
</dbReference>
<evidence type="ECO:0000313" key="4">
    <source>
        <dbReference type="Proteomes" id="UP000535415"/>
    </source>
</evidence>
<evidence type="ECO:0000313" key="3">
    <source>
        <dbReference type="EMBL" id="MBB5721017.1"/>
    </source>
</evidence>
<reference evidence="3 4" key="1">
    <citation type="submission" date="2020-08" db="EMBL/GenBank/DDBJ databases">
        <title>Genomic Encyclopedia of Type Strains, Phase IV (KMG-IV): sequencing the most valuable type-strain genomes for metagenomic binning, comparative biology and taxonomic classification.</title>
        <authorList>
            <person name="Goeker M."/>
        </authorList>
    </citation>
    <scope>NUCLEOTIDE SEQUENCE [LARGE SCALE GENOMIC DNA]</scope>
    <source>
        <strain evidence="3 4">DSM 101064</strain>
    </source>
</reference>
<accession>A0A7W9BI86</accession>
<sequence>MRVLIATLLMLTPLTAVADPLCEELWLTRNTVFDRAGYCFGSPLGEAIFDNGDCTTSQPKLSSEGTQVVEMVREVEEEFACKVDASAVKFELDHVFERLVLQDLPVRTGYESACVGYIGPALLLTSGRHPDSPISGEILTGMDIMFEYIPVDGMDFINLGKGEMGWVATSFITPAVCTDIAG</sequence>
<evidence type="ECO:0000256" key="1">
    <source>
        <dbReference type="SAM" id="SignalP"/>
    </source>
</evidence>
<keyword evidence="1" id="KW-0732">Signal</keyword>
<protein>
    <recommendedName>
        <fullName evidence="2">YARHG domain-containing protein</fullName>
    </recommendedName>
</protein>
<dbReference type="SMART" id="SM01324">
    <property type="entry name" value="YARHG"/>
    <property type="match status" value="1"/>
</dbReference>
<dbReference type="InterPro" id="IPR025582">
    <property type="entry name" value="YARHG_dom"/>
</dbReference>
<dbReference type="Pfam" id="PF14627">
    <property type="entry name" value="DUF4453"/>
    <property type="match status" value="1"/>
</dbReference>
<organism evidence="3 4">
    <name type="scientific">Yoonia ponticola</name>
    <dbReference type="NCBI Taxonomy" id="1524255"/>
    <lineage>
        <taxon>Bacteria</taxon>
        <taxon>Pseudomonadati</taxon>
        <taxon>Pseudomonadota</taxon>
        <taxon>Alphaproteobacteria</taxon>
        <taxon>Rhodobacterales</taxon>
        <taxon>Paracoccaceae</taxon>
        <taxon>Yoonia</taxon>
    </lineage>
</organism>
<feature type="domain" description="YARHG" evidence="2">
    <location>
        <begin position="1"/>
        <end position="77"/>
    </location>
</feature>
<dbReference type="RefSeq" id="WP_183525431.1">
    <property type="nucleotide sequence ID" value="NZ_JACIJM010000002.1"/>
</dbReference>
<keyword evidence="4" id="KW-1185">Reference proteome</keyword>
<name>A0A7W9BI86_9RHOB</name>
<dbReference type="InterPro" id="IPR027920">
    <property type="entry name" value="DUF4453"/>
</dbReference>
<gene>
    <name evidence="3" type="ORF">FHS72_000624</name>
</gene>
<proteinExistence type="predicted"/>
<dbReference type="AlphaFoldDB" id="A0A7W9BI86"/>